<dbReference type="InterPro" id="IPR038765">
    <property type="entry name" value="Papain-like_cys_pep_sf"/>
</dbReference>
<keyword evidence="4" id="KW-0732">Signal</keyword>
<dbReference type="GO" id="GO:0008234">
    <property type="term" value="F:cysteine-type peptidase activity"/>
    <property type="evidence" value="ECO:0007669"/>
    <property type="project" value="InterPro"/>
</dbReference>
<evidence type="ECO:0000259" key="5">
    <source>
        <dbReference type="SMART" id="SM00645"/>
    </source>
</evidence>
<dbReference type="EMBL" id="D86408">
    <property type="protein sequence ID" value="BAA31161.1"/>
    <property type="molecule type" value="mRNA"/>
</dbReference>
<protein>
    <submittedName>
        <fullName evidence="7">Tetrain</fullName>
    </submittedName>
</protein>
<feature type="chain" id="PRO_5018709171" evidence="4">
    <location>
        <begin position="19"/>
        <end position="330"/>
    </location>
</feature>
<dbReference type="Pfam" id="PF00112">
    <property type="entry name" value="Peptidase_C1"/>
    <property type="match status" value="1"/>
</dbReference>
<dbReference type="InterPro" id="IPR000668">
    <property type="entry name" value="Peptidase_C1A_C"/>
</dbReference>
<dbReference type="AlphaFoldDB" id="O76852"/>
<dbReference type="PANTHER" id="PTHR12411">
    <property type="entry name" value="CYSTEINE PROTEASE FAMILY C1-RELATED"/>
    <property type="match status" value="1"/>
</dbReference>
<evidence type="ECO:0000259" key="6">
    <source>
        <dbReference type="SMART" id="SM00848"/>
    </source>
</evidence>
<evidence type="ECO:0000256" key="2">
    <source>
        <dbReference type="ARBA" id="ARBA00023145"/>
    </source>
</evidence>
<dbReference type="SMART" id="SM00848">
    <property type="entry name" value="Inhibitor_I29"/>
    <property type="match status" value="1"/>
</dbReference>
<feature type="domain" description="Peptidase C1A papain C-terminal" evidence="5">
    <location>
        <begin position="120"/>
        <end position="329"/>
    </location>
</feature>
<feature type="signal peptide" evidence="4">
    <location>
        <begin position="1"/>
        <end position="18"/>
    </location>
</feature>
<dbReference type="SUPFAM" id="SSF54001">
    <property type="entry name" value="Cysteine proteinases"/>
    <property type="match status" value="1"/>
</dbReference>
<evidence type="ECO:0000256" key="3">
    <source>
        <dbReference type="ARBA" id="ARBA00023157"/>
    </source>
</evidence>
<evidence type="ECO:0000256" key="1">
    <source>
        <dbReference type="ARBA" id="ARBA00008455"/>
    </source>
</evidence>
<dbReference type="PRINTS" id="PR00705">
    <property type="entry name" value="PAPAIN"/>
</dbReference>
<evidence type="ECO:0000313" key="7">
    <source>
        <dbReference type="EMBL" id="BAA31161.1"/>
    </source>
</evidence>
<dbReference type="PROSITE" id="PS00139">
    <property type="entry name" value="THIOL_PROTEASE_CYS"/>
    <property type="match status" value="1"/>
</dbReference>
<dbReference type="InterPro" id="IPR000169">
    <property type="entry name" value="Pept_cys_AS"/>
</dbReference>
<dbReference type="SMART" id="SM00645">
    <property type="entry name" value="Pept_C1"/>
    <property type="match status" value="1"/>
</dbReference>
<feature type="domain" description="Cathepsin propeptide inhibitor" evidence="6">
    <location>
        <begin position="36"/>
        <end position="93"/>
    </location>
</feature>
<reference evidence="7" key="1">
    <citation type="journal article" date="1998" name="Eur. J. Biochem.">
        <title>Secretion of tetrain, a Tetrahymena cysteine protease, as a mature enzyme and its identification as a member of the cathepsin L subfamily.</title>
        <authorList>
            <person name="Suzuki K."/>
            <person name="Hayashi N."/>
            <person name="Hosoya N."/>
            <person name="Takahashi T."/>
            <person name="Kosaka T."/>
            <person name="Hosoya H."/>
        </authorList>
    </citation>
    <scope>NUCLEOTIDE SEQUENCE</scope>
    <source>
        <strain evidence="7">W</strain>
    </source>
</reference>
<keyword evidence="3" id="KW-1015">Disulfide bond</keyword>
<proteinExistence type="evidence at transcript level"/>
<sequence length="330" mass="36031">MNWAQLLIGLTLLGAATVYVITRNPNADGHLEHYAFQKFKRNFGVTYKNQGEESYRLSVFLENLKSIEANNANPLSTHVEEVNSFTDLTEEEFAARYLMKDLPQQMNKDLPILEMETLAAPQVIDWTAKNVLPPVKNQQQCGSCWAFSTAGMLEGVYNIHESPQTPISFSEQQLVDCCGAQGFGCEGCNGAWPTDAVAYTQKFGIVQESQYAYTAKDGSCKTALQGTGYKPSAQFQVAATDAALQAALQVQPISICVDASKWSSYSKGIFSNCSAKPSAADHAVLLVGLNADNTWKVRNSWGTSWGQSGYITLAAGNTCGLENYAIYATY</sequence>
<dbReference type="Pfam" id="PF08246">
    <property type="entry name" value="Inhibitor_I29"/>
    <property type="match status" value="1"/>
</dbReference>
<accession>O76852</accession>
<dbReference type="MEROPS" id="C01.113"/>
<organism evidence="7">
    <name type="scientific">Tetrahymena pyriformis</name>
    <dbReference type="NCBI Taxonomy" id="5908"/>
    <lineage>
        <taxon>Eukaryota</taxon>
        <taxon>Sar</taxon>
        <taxon>Alveolata</taxon>
        <taxon>Ciliophora</taxon>
        <taxon>Intramacronucleata</taxon>
        <taxon>Oligohymenophorea</taxon>
        <taxon>Hymenostomatida</taxon>
        <taxon>Tetrahymenina</taxon>
        <taxon>Tetrahymenidae</taxon>
        <taxon>Tetrahymena</taxon>
    </lineage>
</organism>
<dbReference type="GO" id="GO:0006508">
    <property type="term" value="P:proteolysis"/>
    <property type="evidence" value="ECO:0007669"/>
    <property type="project" value="InterPro"/>
</dbReference>
<dbReference type="Gene3D" id="3.90.70.10">
    <property type="entry name" value="Cysteine proteinases"/>
    <property type="match status" value="1"/>
</dbReference>
<name>O76852_TETPY</name>
<dbReference type="InterPro" id="IPR013128">
    <property type="entry name" value="Peptidase_C1A"/>
</dbReference>
<evidence type="ECO:0000256" key="4">
    <source>
        <dbReference type="SAM" id="SignalP"/>
    </source>
</evidence>
<keyword evidence="2" id="KW-0865">Zymogen</keyword>
<dbReference type="InterPro" id="IPR039417">
    <property type="entry name" value="Peptidase_C1A_papain-like"/>
</dbReference>
<comment type="similarity">
    <text evidence="1">Belongs to the peptidase C1 family.</text>
</comment>
<dbReference type="InterPro" id="IPR013201">
    <property type="entry name" value="Prot_inhib_I29"/>
</dbReference>
<dbReference type="CDD" id="cd02248">
    <property type="entry name" value="Peptidase_C1A"/>
    <property type="match status" value="1"/>
</dbReference>